<evidence type="ECO:0000313" key="13">
    <source>
        <dbReference type="Proteomes" id="UP000183900"/>
    </source>
</evidence>
<dbReference type="InterPro" id="IPR009057">
    <property type="entry name" value="Homeodomain-like_sf"/>
</dbReference>
<sequence length="303" mass="32889">MTQLFDLNLAGREAAAVPETGEAAARDYAIVRQTLERISDTWRDQPALEDLAREAGLQPIQLQRVFSRWAGLTPKQFLQAITLDHARELLRDAASILETSYEVGLSGPGRLHDLFVTHEAMTPGDYRNRGAGLTIRYGFHPCPFGQVLIMATDRGLAGLAFADEGEEASAFADMSSRWPAAVFAEDGVATAPYAARVFDPASWSEDTPLKVIFIGSDFEIRVWRTLLKIPMGKATTYSDIARSLGKPSAARAVGSAVGRNPISFVVPCHRVLGRTGGLCGYHWGLTRKRAILGWEAGITGMGG</sequence>
<dbReference type="GO" id="GO:0003908">
    <property type="term" value="F:methylated-DNA-[protein]-cysteine S-methyltransferase activity"/>
    <property type="evidence" value="ECO:0007669"/>
    <property type="project" value="UniProtKB-EC"/>
</dbReference>
<evidence type="ECO:0000256" key="7">
    <source>
        <dbReference type="ARBA" id="ARBA00023015"/>
    </source>
</evidence>
<proteinExistence type="inferred from homology"/>
<comment type="similarity">
    <text evidence="2">Belongs to the MGMT family.</text>
</comment>
<reference evidence="13" key="1">
    <citation type="submission" date="2015-08" db="EMBL/GenBank/DDBJ databases">
        <authorList>
            <person name="Varghese N."/>
        </authorList>
    </citation>
    <scope>NUCLEOTIDE SEQUENCE [LARGE SCALE GENOMIC DNA]</scope>
    <source>
        <strain evidence="13">DSM 23407</strain>
    </source>
</reference>
<dbReference type="Gene3D" id="3.30.160.70">
    <property type="entry name" value="Methylated DNA-protein cysteine methyltransferase domain"/>
    <property type="match status" value="1"/>
</dbReference>
<keyword evidence="5 12" id="KW-0808">Transferase</keyword>
<dbReference type="PANTHER" id="PTHR10815">
    <property type="entry name" value="METHYLATED-DNA--PROTEIN-CYSTEINE METHYLTRANSFERASE"/>
    <property type="match status" value="1"/>
</dbReference>
<dbReference type="OrthoDB" id="9802228at2"/>
<dbReference type="InterPro" id="IPR014048">
    <property type="entry name" value="MethylDNA_cys_MeTrfase_DNA-bd"/>
</dbReference>
<dbReference type="InterPro" id="IPR018060">
    <property type="entry name" value="HTH_AraC"/>
</dbReference>
<dbReference type="PROSITE" id="PS01124">
    <property type="entry name" value="HTH_ARAC_FAMILY_2"/>
    <property type="match status" value="1"/>
</dbReference>
<dbReference type="InterPro" id="IPR036388">
    <property type="entry name" value="WH-like_DNA-bd_sf"/>
</dbReference>
<feature type="domain" description="HTH araC/xylS-type" evidence="11">
    <location>
        <begin position="32"/>
        <end position="129"/>
    </location>
</feature>
<comment type="catalytic activity">
    <reaction evidence="1">
        <text>a 4-O-methyl-thymidine in DNA + L-cysteinyl-[protein] = a thymidine in DNA + S-methyl-L-cysteinyl-[protein]</text>
        <dbReference type="Rhea" id="RHEA:53428"/>
        <dbReference type="Rhea" id="RHEA-COMP:10131"/>
        <dbReference type="Rhea" id="RHEA-COMP:10132"/>
        <dbReference type="Rhea" id="RHEA-COMP:13555"/>
        <dbReference type="Rhea" id="RHEA-COMP:13556"/>
        <dbReference type="ChEBI" id="CHEBI:29950"/>
        <dbReference type="ChEBI" id="CHEBI:82612"/>
        <dbReference type="ChEBI" id="CHEBI:137386"/>
        <dbReference type="ChEBI" id="CHEBI:137387"/>
        <dbReference type="EC" id="2.1.1.63"/>
    </reaction>
</comment>
<dbReference type="CDD" id="cd06445">
    <property type="entry name" value="ATase"/>
    <property type="match status" value="1"/>
</dbReference>
<dbReference type="InterPro" id="IPR001497">
    <property type="entry name" value="MethylDNA_cys_MeTrfase_AS"/>
</dbReference>
<dbReference type="PANTHER" id="PTHR10815:SF13">
    <property type="entry name" value="METHYLATED-DNA--PROTEIN-CYSTEINE METHYLTRANSFERASE"/>
    <property type="match status" value="1"/>
</dbReference>
<protein>
    <recommendedName>
        <fullName evidence="3">methylated-DNA--[protein]-cysteine S-methyltransferase</fullName>
        <ecNumber evidence="3">2.1.1.63</ecNumber>
    </recommendedName>
</protein>
<evidence type="ECO:0000256" key="1">
    <source>
        <dbReference type="ARBA" id="ARBA00001286"/>
    </source>
</evidence>
<evidence type="ECO:0000256" key="9">
    <source>
        <dbReference type="ARBA" id="ARBA00023204"/>
    </source>
</evidence>
<keyword evidence="7" id="KW-0805">Transcription regulation</keyword>
<dbReference type="GO" id="GO:0006281">
    <property type="term" value="P:DNA repair"/>
    <property type="evidence" value="ECO:0007669"/>
    <property type="project" value="UniProtKB-KW"/>
</dbReference>
<dbReference type="SUPFAM" id="SSF53155">
    <property type="entry name" value="Methylated DNA-protein cysteine methyltransferase domain"/>
    <property type="match status" value="1"/>
</dbReference>
<dbReference type="InterPro" id="IPR036217">
    <property type="entry name" value="MethylDNA_cys_MeTrfase_DNAb"/>
</dbReference>
<dbReference type="GO" id="GO:0032259">
    <property type="term" value="P:methylation"/>
    <property type="evidence" value="ECO:0007669"/>
    <property type="project" value="UniProtKB-KW"/>
</dbReference>
<comment type="catalytic activity">
    <reaction evidence="10">
        <text>a 6-O-methyl-2'-deoxyguanosine in DNA + L-cysteinyl-[protein] = S-methyl-L-cysteinyl-[protein] + a 2'-deoxyguanosine in DNA</text>
        <dbReference type="Rhea" id="RHEA:24000"/>
        <dbReference type="Rhea" id="RHEA-COMP:10131"/>
        <dbReference type="Rhea" id="RHEA-COMP:10132"/>
        <dbReference type="Rhea" id="RHEA-COMP:11367"/>
        <dbReference type="Rhea" id="RHEA-COMP:11368"/>
        <dbReference type="ChEBI" id="CHEBI:29950"/>
        <dbReference type="ChEBI" id="CHEBI:82612"/>
        <dbReference type="ChEBI" id="CHEBI:85445"/>
        <dbReference type="ChEBI" id="CHEBI:85448"/>
        <dbReference type="EC" id="2.1.1.63"/>
    </reaction>
</comment>
<name>A0A0K6HR03_9HYPH</name>
<evidence type="ECO:0000256" key="4">
    <source>
        <dbReference type="ARBA" id="ARBA00022603"/>
    </source>
</evidence>
<evidence type="ECO:0000256" key="6">
    <source>
        <dbReference type="ARBA" id="ARBA00022763"/>
    </source>
</evidence>
<evidence type="ECO:0000259" key="11">
    <source>
        <dbReference type="PROSITE" id="PS01124"/>
    </source>
</evidence>
<keyword evidence="4 12" id="KW-0489">Methyltransferase</keyword>
<keyword evidence="13" id="KW-1185">Reference proteome</keyword>
<dbReference type="Gene3D" id="1.10.10.10">
    <property type="entry name" value="Winged helix-like DNA-binding domain superfamily/Winged helix DNA-binding domain"/>
    <property type="match status" value="1"/>
</dbReference>
<dbReference type="SUPFAM" id="SSF46689">
    <property type="entry name" value="Homeodomain-like"/>
    <property type="match status" value="1"/>
</dbReference>
<keyword evidence="9" id="KW-0234">DNA repair</keyword>
<dbReference type="EC" id="2.1.1.63" evidence="3"/>
<dbReference type="SUPFAM" id="SSF46767">
    <property type="entry name" value="Methylated DNA-protein cysteine methyltransferase, C-terminal domain"/>
    <property type="match status" value="1"/>
</dbReference>
<dbReference type="GO" id="GO:0003700">
    <property type="term" value="F:DNA-binding transcription factor activity"/>
    <property type="evidence" value="ECO:0007669"/>
    <property type="project" value="InterPro"/>
</dbReference>
<dbReference type="InterPro" id="IPR036631">
    <property type="entry name" value="MGMT_N_sf"/>
</dbReference>
<organism evidence="12 13">
    <name type="scientific">Pannonibacter indicus</name>
    <dbReference type="NCBI Taxonomy" id="466044"/>
    <lineage>
        <taxon>Bacteria</taxon>
        <taxon>Pseudomonadati</taxon>
        <taxon>Pseudomonadota</taxon>
        <taxon>Alphaproteobacteria</taxon>
        <taxon>Hyphomicrobiales</taxon>
        <taxon>Stappiaceae</taxon>
        <taxon>Pannonibacter</taxon>
    </lineage>
</organism>
<gene>
    <name evidence="12" type="ORF">Ga0061067_102350</name>
</gene>
<dbReference type="GO" id="GO:0043565">
    <property type="term" value="F:sequence-specific DNA binding"/>
    <property type="evidence" value="ECO:0007669"/>
    <property type="project" value="InterPro"/>
</dbReference>
<dbReference type="Gene3D" id="1.10.10.60">
    <property type="entry name" value="Homeodomain-like"/>
    <property type="match status" value="1"/>
</dbReference>
<keyword evidence="8" id="KW-0804">Transcription</keyword>
<accession>A0A0K6HR03</accession>
<dbReference type="EMBL" id="CYHE01000002">
    <property type="protein sequence ID" value="CUA93350.1"/>
    <property type="molecule type" value="Genomic_DNA"/>
</dbReference>
<dbReference type="Proteomes" id="UP000183900">
    <property type="component" value="Unassembled WGS sequence"/>
</dbReference>
<dbReference type="SMART" id="SM00342">
    <property type="entry name" value="HTH_ARAC"/>
    <property type="match status" value="1"/>
</dbReference>
<evidence type="ECO:0000256" key="2">
    <source>
        <dbReference type="ARBA" id="ARBA00008711"/>
    </source>
</evidence>
<evidence type="ECO:0000256" key="10">
    <source>
        <dbReference type="ARBA" id="ARBA00049348"/>
    </source>
</evidence>
<dbReference type="NCBIfam" id="TIGR00589">
    <property type="entry name" value="ogt"/>
    <property type="match status" value="1"/>
</dbReference>
<keyword evidence="6" id="KW-0227">DNA damage</keyword>
<dbReference type="Pfam" id="PF12833">
    <property type="entry name" value="HTH_18"/>
    <property type="match status" value="1"/>
</dbReference>
<dbReference type="RefSeq" id="WP_055454610.1">
    <property type="nucleotide sequence ID" value="NZ_CYHE01000002.1"/>
</dbReference>
<evidence type="ECO:0000256" key="3">
    <source>
        <dbReference type="ARBA" id="ARBA00011918"/>
    </source>
</evidence>
<dbReference type="FunFam" id="1.10.10.10:FF:000214">
    <property type="entry name" value="Methylated-DNA--protein-cysteine methyltransferase"/>
    <property type="match status" value="1"/>
</dbReference>
<dbReference type="AlphaFoldDB" id="A0A0K6HR03"/>
<dbReference type="PROSITE" id="PS00374">
    <property type="entry name" value="MGMT"/>
    <property type="match status" value="1"/>
</dbReference>
<evidence type="ECO:0000256" key="5">
    <source>
        <dbReference type="ARBA" id="ARBA00022679"/>
    </source>
</evidence>
<evidence type="ECO:0000313" key="12">
    <source>
        <dbReference type="EMBL" id="CUA93350.1"/>
    </source>
</evidence>
<dbReference type="Pfam" id="PF01035">
    <property type="entry name" value="DNA_binding_1"/>
    <property type="match status" value="1"/>
</dbReference>
<evidence type="ECO:0000256" key="8">
    <source>
        <dbReference type="ARBA" id="ARBA00023163"/>
    </source>
</evidence>